<feature type="transmembrane region" description="Helical" evidence="1">
    <location>
        <begin position="254"/>
        <end position="272"/>
    </location>
</feature>
<keyword evidence="1" id="KW-0812">Transmembrane</keyword>
<reference evidence="2" key="1">
    <citation type="submission" date="2020-02" db="EMBL/GenBank/DDBJ databases">
        <authorList>
            <person name="Meier V. D."/>
        </authorList>
    </citation>
    <scope>NUCLEOTIDE SEQUENCE</scope>
    <source>
        <strain evidence="2">AVDCRST_MAG01</strain>
    </source>
</reference>
<name>A0A6J4QM02_9ACTN</name>
<dbReference type="EMBL" id="CADCUW010000528">
    <property type="protein sequence ID" value="CAA9445828.1"/>
    <property type="molecule type" value="Genomic_DNA"/>
</dbReference>
<sequence length="342" mass="36451">MKLPKSAHTSMPWRIHEIAPDFELEDVWALPTPGGPDDLPRLVRQIASGEPSQGPNRFSGAARALWAIRWKVGGLLGWDSPDGGLGSRVPTLRDRLPADLREAPSGPRFDALPFASLYLLDDEFAAEIANRTVHGVMHIGWVPDGTGGHRGQMAVLVKPNGPLGAAYMAAIGPFRHLIVYPALMRQIGRGWRECMARDARTTGGEAHGTVTRKIDRRARILAAGVGWVSLGIGLALTLAPRGTSELLGWGDRPALARAVGAADLVVGPALLLGRERGRWMEARALLNAAIAVAYARALASGATPRKGRALGGVVGMTVLTFTDHSLARRLRKTEGTPDDVGG</sequence>
<feature type="transmembrane region" description="Helical" evidence="1">
    <location>
        <begin position="220"/>
        <end position="239"/>
    </location>
</feature>
<keyword evidence="1" id="KW-1133">Transmembrane helix</keyword>
<dbReference type="Pfam" id="PF11066">
    <property type="entry name" value="DUF2867"/>
    <property type="match status" value="1"/>
</dbReference>
<dbReference type="InterPro" id="IPR021295">
    <property type="entry name" value="DUF2867"/>
</dbReference>
<gene>
    <name evidence="2" type="ORF">AVDCRST_MAG01-01-4068</name>
</gene>
<evidence type="ECO:0000256" key="1">
    <source>
        <dbReference type="SAM" id="Phobius"/>
    </source>
</evidence>
<evidence type="ECO:0008006" key="3">
    <source>
        <dbReference type="Google" id="ProtNLM"/>
    </source>
</evidence>
<evidence type="ECO:0000313" key="2">
    <source>
        <dbReference type="EMBL" id="CAA9445828.1"/>
    </source>
</evidence>
<proteinExistence type="predicted"/>
<accession>A0A6J4QM02</accession>
<organism evidence="2">
    <name type="scientific">uncultured Rubrobacteraceae bacterium</name>
    <dbReference type="NCBI Taxonomy" id="349277"/>
    <lineage>
        <taxon>Bacteria</taxon>
        <taxon>Bacillati</taxon>
        <taxon>Actinomycetota</taxon>
        <taxon>Rubrobacteria</taxon>
        <taxon>Rubrobacterales</taxon>
        <taxon>Rubrobacteraceae</taxon>
        <taxon>environmental samples</taxon>
    </lineage>
</organism>
<keyword evidence="1" id="KW-0472">Membrane</keyword>
<protein>
    <recommendedName>
        <fullName evidence="3">DUF2867 domain-containing protein</fullName>
    </recommendedName>
</protein>
<dbReference type="AlphaFoldDB" id="A0A6J4QM02"/>